<keyword evidence="3" id="KW-0143">Chaperone</keyword>
<dbReference type="Gene3D" id="3.30.420.40">
    <property type="match status" value="2"/>
</dbReference>
<dbReference type="Gene3D" id="3.90.640.10">
    <property type="entry name" value="Actin, Chain A, domain 4"/>
    <property type="match status" value="1"/>
</dbReference>
<feature type="compositionally biased region" description="Pro residues" evidence="4">
    <location>
        <begin position="489"/>
        <end position="529"/>
    </location>
</feature>
<protein>
    <recommendedName>
        <fullName evidence="7">Molecular chaperone</fullName>
    </recommendedName>
</protein>
<evidence type="ECO:0000256" key="2">
    <source>
        <dbReference type="ARBA" id="ARBA00022840"/>
    </source>
</evidence>
<evidence type="ECO:0008006" key="7">
    <source>
        <dbReference type="Google" id="ProtNLM"/>
    </source>
</evidence>
<evidence type="ECO:0000313" key="6">
    <source>
        <dbReference type="Proteomes" id="UP000826012"/>
    </source>
</evidence>
<evidence type="ECO:0000256" key="1">
    <source>
        <dbReference type="ARBA" id="ARBA00022741"/>
    </source>
</evidence>
<dbReference type="EMBL" id="AP024828">
    <property type="protein sequence ID" value="BCZ21230.1"/>
    <property type="molecule type" value="Genomic_DNA"/>
</dbReference>
<name>A0ABN6ICF3_9MYCO</name>
<keyword evidence="2" id="KW-0067">ATP-binding</keyword>
<dbReference type="InterPro" id="IPR043129">
    <property type="entry name" value="ATPase_NBD"/>
</dbReference>
<keyword evidence="6" id="KW-1185">Reference proteome</keyword>
<dbReference type="PANTHER" id="PTHR42749:SF1">
    <property type="entry name" value="CELL SHAPE-DETERMINING PROTEIN MREB"/>
    <property type="match status" value="1"/>
</dbReference>
<feature type="region of interest" description="Disordered" evidence="4">
    <location>
        <begin position="700"/>
        <end position="721"/>
    </location>
</feature>
<dbReference type="Pfam" id="PF00012">
    <property type="entry name" value="HSP70"/>
    <property type="match status" value="1"/>
</dbReference>
<organism evidence="5 6">
    <name type="scientific">Mycobacterium senriense</name>
    <dbReference type="NCBI Taxonomy" id="2775496"/>
    <lineage>
        <taxon>Bacteria</taxon>
        <taxon>Bacillati</taxon>
        <taxon>Actinomycetota</taxon>
        <taxon>Actinomycetes</taxon>
        <taxon>Mycobacteriales</taxon>
        <taxon>Mycobacteriaceae</taxon>
        <taxon>Mycobacterium</taxon>
        <taxon>Mycobacterium avium complex (MAC)</taxon>
    </lineage>
</organism>
<dbReference type="CDD" id="cd10170">
    <property type="entry name" value="ASKHA_NBD_HSP70"/>
    <property type="match status" value="1"/>
</dbReference>
<feature type="region of interest" description="Disordered" evidence="4">
    <location>
        <begin position="558"/>
        <end position="615"/>
    </location>
</feature>
<reference evidence="5 6" key="1">
    <citation type="submission" date="2021-07" db="EMBL/GenBank/DDBJ databases">
        <title>Complete genome sequence of nontuberculous Mycobacterium sp. TY59.</title>
        <authorList>
            <person name="Fukushima K."/>
        </authorList>
    </citation>
    <scope>NUCLEOTIDE SEQUENCE [LARGE SCALE GENOMIC DNA]</scope>
    <source>
        <strain evidence="5 6">TY59</strain>
    </source>
</reference>
<evidence type="ECO:0000256" key="3">
    <source>
        <dbReference type="ARBA" id="ARBA00023186"/>
    </source>
</evidence>
<dbReference type="InterPro" id="IPR013126">
    <property type="entry name" value="Hsp_70_fam"/>
</dbReference>
<feature type="compositionally biased region" description="Low complexity" evidence="4">
    <location>
        <begin position="599"/>
        <end position="615"/>
    </location>
</feature>
<gene>
    <name evidence="5" type="ORF">MTY59_10850</name>
</gene>
<sequence length="721" mass="74695">MYDPLGLSIGTTNLVAARNGSPPVSRRSVLTLYPHCAPKIGAPEENPHLAEPGVPMKGFIERIGDSVALVSPDGSAHDPELLTVEALDAMVRAAGADAACSEISIAVPAHWKPATVQALRDALRTHLGFVRSGMAPRLVSDAIASLTAVKAELGLPDEGVVGLLDFGGSGTSATLVNVAGDFELVSATLRYEALSGDEIDQELQLRAFEELGHGSGLDPASTAGVGQLIELREQCRAGKERLSTEMTTDITAVLGGRSCSLTLTQDDLEELIQDRLTGFIYAFDDMLVRYRKSWSDLAAVVTVGGGARIPLVTERLSMHGRTPILTPSQPALAAASGALILASRGGELDLRTRTSIGLLASADATGDVVDLGAGDVLVIDDEALTDRELAWSQTEYPGDLRMRFGGETYDEDGPAGWSMRLNVIEPPRERQPRFRLRFSQLIIGMSAVVAMTAIGGVAYTLTGIENRPAPPPSVAPLPAPPANSVAPRPVAPPPPTAVPPPPPPPSAQPIPSPAPPPPPPPPPSPPPPAAAAGGGHHRTAGARLHPEAHGAADYRAATTDDHHDGSAATDGNHHPAAATAAADHHQHDGADDDGVDPRSAAPDTDSGAGSSAAGAFDPAIPAISAVSGESVSGEPVSAVSGELAEPVPRAGLLASFLRTHASCAHSRTRVTFRSPSSDGVPPVMPSRRALKKTLEALRGHRAWDVDGSQDSPPGSDRRPKC</sequence>
<evidence type="ECO:0000256" key="4">
    <source>
        <dbReference type="SAM" id="MobiDB-lite"/>
    </source>
</evidence>
<feature type="region of interest" description="Disordered" evidence="4">
    <location>
        <begin position="472"/>
        <end position="541"/>
    </location>
</feature>
<dbReference type="PANTHER" id="PTHR42749">
    <property type="entry name" value="CELL SHAPE-DETERMINING PROTEIN MREB"/>
    <property type="match status" value="1"/>
</dbReference>
<dbReference type="SUPFAM" id="SSF53067">
    <property type="entry name" value="Actin-like ATPase domain"/>
    <property type="match status" value="1"/>
</dbReference>
<keyword evidence="1" id="KW-0547">Nucleotide-binding</keyword>
<dbReference type="Proteomes" id="UP000826012">
    <property type="component" value="Chromosome"/>
</dbReference>
<evidence type="ECO:0000313" key="5">
    <source>
        <dbReference type="EMBL" id="BCZ21230.1"/>
    </source>
</evidence>
<proteinExistence type="predicted"/>
<feature type="compositionally biased region" description="Pro residues" evidence="4">
    <location>
        <begin position="472"/>
        <end position="481"/>
    </location>
</feature>
<accession>A0ABN6ICF3</accession>